<dbReference type="GeneID" id="95773965"/>
<proteinExistence type="predicted"/>
<evidence type="ECO:0000256" key="1">
    <source>
        <dbReference type="SAM" id="MobiDB-lite"/>
    </source>
</evidence>
<dbReference type="EMBL" id="VAUP01000022">
    <property type="protein sequence ID" value="TLX43144.1"/>
    <property type="molecule type" value="Genomic_DNA"/>
</dbReference>
<feature type="domain" description="DUF1989" evidence="2">
    <location>
        <begin position="53"/>
        <end position="217"/>
    </location>
</feature>
<dbReference type="Proteomes" id="UP000305131">
    <property type="component" value="Unassembled WGS sequence"/>
</dbReference>
<dbReference type="InterPro" id="IPR017792">
    <property type="entry name" value="UAAP1"/>
</dbReference>
<dbReference type="OrthoDB" id="9772660at2"/>
<feature type="region of interest" description="Disordered" evidence="1">
    <location>
        <begin position="22"/>
        <end position="44"/>
    </location>
</feature>
<evidence type="ECO:0000313" key="4">
    <source>
        <dbReference type="Proteomes" id="UP000305131"/>
    </source>
</evidence>
<dbReference type="RefSeq" id="WP_138399498.1">
    <property type="nucleotide sequence ID" value="NZ_JBAFVI010000002.1"/>
</dbReference>
<dbReference type="InterPro" id="IPR018959">
    <property type="entry name" value="DUF1989"/>
</dbReference>
<evidence type="ECO:0000259" key="2">
    <source>
        <dbReference type="Pfam" id="PF09347"/>
    </source>
</evidence>
<dbReference type="Pfam" id="PF09347">
    <property type="entry name" value="DUF1989"/>
    <property type="match status" value="1"/>
</dbReference>
<protein>
    <submittedName>
        <fullName evidence="3">Urea carboxylase-associated family protein</fullName>
    </submittedName>
</protein>
<accession>A0A6C1KJD1</accession>
<dbReference type="PANTHER" id="PTHR31527:SF0">
    <property type="entry name" value="RE64534P"/>
    <property type="match status" value="1"/>
</dbReference>
<dbReference type="NCBIfam" id="TIGR03425">
    <property type="entry name" value="urea_degr_2"/>
    <property type="match status" value="1"/>
</dbReference>
<dbReference type="PANTHER" id="PTHR31527">
    <property type="entry name" value="RE64534P"/>
    <property type="match status" value="1"/>
</dbReference>
<name>A0A6C1KJD1_XANAU</name>
<comment type="caution">
    <text evidence="3">The sequence shown here is derived from an EMBL/GenBank/DDBJ whole genome shotgun (WGS) entry which is preliminary data.</text>
</comment>
<reference evidence="3 4" key="1">
    <citation type="submission" date="2019-05" db="EMBL/GenBank/DDBJ databases">
        <authorList>
            <person name="Zhou X."/>
        </authorList>
    </citation>
    <scope>NUCLEOTIDE SEQUENCE [LARGE SCALE GENOMIC DNA]</scope>
    <source>
        <strain evidence="3 4">DSM 432</strain>
    </source>
</reference>
<organism evidence="3 4">
    <name type="scientific">Xanthobacter autotrophicus</name>
    <dbReference type="NCBI Taxonomy" id="280"/>
    <lineage>
        <taxon>Bacteria</taxon>
        <taxon>Pseudomonadati</taxon>
        <taxon>Pseudomonadota</taxon>
        <taxon>Alphaproteobacteria</taxon>
        <taxon>Hyphomicrobiales</taxon>
        <taxon>Xanthobacteraceae</taxon>
        <taxon>Xanthobacter</taxon>
    </lineage>
</organism>
<sequence>MTVTEDTRLFIEENKRRYAELKAAGQKHAPKALPGPTPRDGAPIPEGAVIHAETLPGGWYWSTPLKAGEALRIRLPHGPAAVSMIAWSAADKSERLNYADTVKVQWTSALGKGRVLFSDMGRVMFSLIEDTTGFHDALVGGSTAASNRARYGDKVLRNTRDNFILAAGKLGYDKRDIPPALTFFAPVRTDADGVFRWLDGKRQAGDFVDLRAEMDLIVALSNCPHPLDPAPDCAPPAVEAIRFRAPAPAADDLCRTATIEAVRGFENTAR</sequence>
<gene>
    <name evidence="3" type="ORF">FBQ73_10920</name>
</gene>
<dbReference type="AlphaFoldDB" id="A0A6C1KJD1"/>
<evidence type="ECO:0000313" key="3">
    <source>
        <dbReference type="EMBL" id="TLX43144.1"/>
    </source>
</evidence>